<evidence type="ECO:0000313" key="2">
    <source>
        <dbReference type="EMBL" id="SBW08779.1"/>
    </source>
</evidence>
<feature type="domain" description="HTH cro/C1-type" evidence="1">
    <location>
        <begin position="8"/>
        <end position="66"/>
    </location>
</feature>
<proteinExistence type="predicted"/>
<dbReference type="InterPro" id="IPR010982">
    <property type="entry name" value="Lambda_DNA-bd_dom_sf"/>
</dbReference>
<organism evidence="2">
    <name type="scientific">uncultured Alphaproteobacteria bacterium</name>
    <dbReference type="NCBI Taxonomy" id="91750"/>
    <lineage>
        <taxon>Bacteria</taxon>
        <taxon>Pseudomonadati</taxon>
        <taxon>Pseudomonadota</taxon>
        <taxon>Alphaproteobacteria</taxon>
        <taxon>environmental samples</taxon>
    </lineage>
</organism>
<dbReference type="PROSITE" id="PS50943">
    <property type="entry name" value="HTH_CROC1"/>
    <property type="match status" value="1"/>
</dbReference>
<protein>
    <submittedName>
        <fullName evidence="2">Predicted transcriptional regulator</fullName>
    </submittedName>
</protein>
<dbReference type="SUPFAM" id="SSF47413">
    <property type="entry name" value="lambda repressor-like DNA-binding domains"/>
    <property type="match status" value="1"/>
</dbReference>
<gene>
    <name evidence="2" type="ORF">KL86APRO_12454</name>
</gene>
<dbReference type="GO" id="GO:0003677">
    <property type="term" value="F:DNA binding"/>
    <property type="evidence" value="ECO:0007669"/>
    <property type="project" value="InterPro"/>
</dbReference>
<dbReference type="InterPro" id="IPR001387">
    <property type="entry name" value="Cro/C1-type_HTH"/>
</dbReference>
<dbReference type="Gene3D" id="1.10.260.40">
    <property type="entry name" value="lambda repressor-like DNA-binding domains"/>
    <property type="match status" value="1"/>
</dbReference>
<dbReference type="AlphaFoldDB" id="A0A212KAL6"/>
<dbReference type="SMART" id="SM00530">
    <property type="entry name" value="HTH_XRE"/>
    <property type="match status" value="1"/>
</dbReference>
<dbReference type="Pfam" id="PF13560">
    <property type="entry name" value="HTH_31"/>
    <property type="match status" value="1"/>
</dbReference>
<evidence type="ECO:0000259" key="1">
    <source>
        <dbReference type="PROSITE" id="PS50943"/>
    </source>
</evidence>
<dbReference type="EMBL" id="FLUO01000001">
    <property type="protein sequence ID" value="SBW08779.1"/>
    <property type="molecule type" value="Genomic_DNA"/>
</dbReference>
<name>A0A212KAL6_9PROT</name>
<sequence>MTPFGLRLRELRAARGVTLSAMAAEIGISAAYLSALERGHRGTPTPGLIQQICGYFGLIWDDVETLKRLANLSHPRVTLDTSGLTPGATALANELAREIRSLPEPTIQELRKVLAEKRGKERKR</sequence>
<dbReference type="CDD" id="cd00093">
    <property type="entry name" value="HTH_XRE"/>
    <property type="match status" value="1"/>
</dbReference>
<reference evidence="2" key="1">
    <citation type="submission" date="2016-04" db="EMBL/GenBank/DDBJ databases">
        <authorList>
            <person name="Evans L.H."/>
            <person name="Alamgir A."/>
            <person name="Owens N."/>
            <person name="Weber N.D."/>
            <person name="Virtaneva K."/>
            <person name="Barbian K."/>
            <person name="Babar A."/>
            <person name="Rosenke K."/>
        </authorList>
    </citation>
    <scope>NUCLEOTIDE SEQUENCE</scope>
    <source>
        <strain evidence="2">86</strain>
    </source>
</reference>
<accession>A0A212KAL6</accession>